<dbReference type="AlphaFoldDB" id="A0A443IZU4"/>
<evidence type="ECO:0000256" key="4">
    <source>
        <dbReference type="ARBA" id="ARBA00050354"/>
    </source>
</evidence>
<protein>
    <recommendedName>
        <fullName evidence="7">Delta(1)-pyrroline-2-carboxylate reductase</fullName>
        <ecNumber evidence="6">1.5.1.49</ecNumber>
    </recommendedName>
    <alternativeName>
        <fullName evidence="8">Proline ketimine reductase</fullName>
    </alternativeName>
</protein>
<name>A0A443IZU4_9BACI</name>
<dbReference type="InterPro" id="IPR036291">
    <property type="entry name" value="NAD(P)-bd_dom_sf"/>
</dbReference>
<keyword evidence="2" id="KW-0560">Oxidoreductase</keyword>
<dbReference type="EMBL" id="QYTU02000005">
    <property type="protein sequence ID" value="RWR13639.1"/>
    <property type="molecule type" value="Genomic_DNA"/>
</dbReference>
<evidence type="ECO:0000313" key="10">
    <source>
        <dbReference type="Proteomes" id="UP000273811"/>
    </source>
</evidence>
<dbReference type="GO" id="GO:0016491">
    <property type="term" value="F:oxidoreductase activity"/>
    <property type="evidence" value="ECO:0007669"/>
    <property type="project" value="UniProtKB-KW"/>
</dbReference>
<comment type="similarity">
    <text evidence="1">Belongs to the ornithine cyclodeaminase/mu-crystallin family.</text>
</comment>
<dbReference type="Pfam" id="PF02423">
    <property type="entry name" value="OCD_Mu_crystall"/>
    <property type="match status" value="1"/>
</dbReference>
<comment type="catalytic activity">
    <reaction evidence="5">
        <text>L-proline + NADP(+) = 1-pyrroline-2-carboxylate + NADPH + H(+)</text>
        <dbReference type="Rhea" id="RHEA:20317"/>
        <dbReference type="ChEBI" id="CHEBI:15378"/>
        <dbReference type="ChEBI" id="CHEBI:39785"/>
        <dbReference type="ChEBI" id="CHEBI:57783"/>
        <dbReference type="ChEBI" id="CHEBI:58349"/>
        <dbReference type="ChEBI" id="CHEBI:60039"/>
        <dbReference type="EC" id="1.5.1.49"/>
    </reaction>
</comment>
<dbReference type="PIRSF" id="PIRSF001439">
    <property type="entry name" value="CryM"/>
    <property type="match status" value="1"/>
</dbReference>
<evidence type="ECO:0000256" key="2">
    <source>
        <dbReference type="ARBA" id="ARBA00023002"/>
    </source>
</evidence>
<evidence type="ECO:0000313" key="9">
    <source>
        <dbReference type="EMBL" id="RWR13639.1"/>
    </source>
</evidence>
<dbReference type="NCBIfam" id="NF006379">
    <property type="entry name" value="PRK08618.1"/>
    <property type="match status" value="1"/>
</dbReference>
<comment type="catalytic activity">
    <reaction evidence="4">
        <text>L-proline + NAD(+) = 1-pyrroline-2-carboxylate + NADH + H(+)</text>
        <dbReference type="Rhea" id="RHEA:20321"/>
        <dbReference type="ChEBI" id="CHEBI:15378"/>
        <dbReference type="ChEBI" id="CHEBI:39785"/>
        <dbReference type="ChEBI" id="CHEBI:57540"/>
        <dbReference type="ChEBI" id="CHEBI:57945"/>
        <dbReference type="ChEBI" id="CHEBI:60039"/>
        <dbReference type="EC" id="1.5.1.49"/>
    </reaction>
</comment>
<dbReference type="FunFam" id="3.30.1780.10:FF:000002">
    <property type="entry name" value="Ornithine cyclodeaminase"/>
    <property type="match status" value="1"/>
</dbReference>
<dbReference type="RefSeq" id="WP_120070517.1">
    <property type="nucleotide sequence ID" value="NZ_CP126113.1"/>
</dbReference>
<accession>A0A443IZU4</accession>
<dbReference type="Proteomes" id="UP000273811">
    <property type="component" value="Unassembled WGS sequence"/>
</dbReference>
<dbReference type="Gene3D" id="3.40.50.720">
    <property type="entry name" value="NAD(P)-binding Rossmann-like Domain"/>
    <property type="match status" value="1"/>
</dbReference>
<dbReference type="PANTHER" id="PTHR13812">
    <property type="entry name" value="KETIMINE REDUCTASE MU-CRYSTALLIN"/>
    <property type="match status" value="1"/>
</dbReference>
<dbReference type="Gene3D" id="3.30.1780.10">
    <property type="entry name" value="ornithine cyclodeaminase, domain 1"/>
    <property type="match status" value="1"/>
</dbReference>
<proteinExistence type="inferred from homology"/>
<dbReference type="SUPFAM" id="SSF51735">
    <property type="entry name" value="NAD(P)-binding Rossmann-fold domains"/>
    <property type="match status" value="1"/>
</dbReference>
<evidence type="ECO:0000256" key="5">
    <source>
        <dbReference type="ARBA" id="ARBA00052703"/>
    </source>
</evidence>
<dbReference type="InterPro" id="IPR023401">
    <property type="entry name" value="ODC_N"/>
</dbReference>
<organism evidence="9 10">
    <name type="scientific">Siminovitchia fortis</name>
    <dbReference type="NCBI Taxonomy" id="254758"/>
    <lineage>
        <taxon>Bacteria</taxon>
        <taxon>Bacillati</taxon>
        <taxon>Bacillota</taxon>
        <taxon>Bacilli</taxon>
        <taxon>Bacillales</taxon>
        <taxon>Bacillaceae</taxon>
        <taxon>Siminovitchia</taxon>
    </lineage>
</organism>
<evidence type="ECO:0000256" key="6">
    <source>
        <dbReference type="ARBA" id="ARBA00067080"/>
    </source>
</evidence>
<dbReference type="InterPro" id="IPR003462">
    <property type="entry name" value="ODC_Mu_crystall"/>
</dbReference>
<comment type="caution">
    <text evidence="9">The sequence shown here is derived from an EMBL/GenBank/DDBJ whole genome shotgun (WGS) entry which is preliminary data.</text>
</comment>
<dbReference type="FunFam" id="3.40.50.720:FF:000311">
    <property type="entry name" value="Ornithine cyclodeaminase"/>
    <property type="match status" value="1"/>
</dbReference>
<dbReference type="PANTHER" id="PTHR13812:SF19">
    <property type="entry name" value="KETIMINE REDUCTASE MU-CRYSTALLIN"/>
    <property type="match status" value="1"/>
</dbReference>
<evidence type="ECO:0000256" key="1">
    <source>
        <dbReference type="ARBA" id="ARBA00008903"/>
    </source>
</evidence>
<dbReference type="GO" id="GO:0005737">
    <property type="term" value="C:cytoplasm"/>
    <property type="evidence" value="ECO:0007669"/>
    <property type="project" value="TreeGrafter"/>
</dbReference>
<keyword evidence="10" id="KW-1185">Reference proteome</keyword>
<keyword evidence="3" id="KW-0520">NAD</keyword>
<evidence type="ECO:0000256" key="8">
    <source>
        <dbReference type="ARBA" id="ARBA00078572"/>
    </source>
</evidence>
<dbReference type="EC" id="1.5.1.49" evidence="6"/>
<evidence type="ECO:0000256" key="7">
    <source>
        <dbReference type="ARBA" id="ARBA00070669"/>
    </source>
</evidence>
<sequence length="325" mass="34903">MLVLSASDQERLLHMPEMIEAVSTALKEYSAKRTVTPVRTVLNVEKAEGHAIFMPSVAEGAGSLGMKYVGSFPNNKKMGKAAINGVVLLADVQTGEPLALLEGSYLTVMRTGALSGAATKYLARENARILSVIGTGAQSIGQCEAVMAVRNIEKIRLYNRSEKKAYDLAKQLRTRHEVEVLVHQDADQAIDGADIVVTATSSSTPVFSSRLAPGVHVNAIGSYQPTMQELPTHAVAGADKVVVESVEAALEEAGCLQIPIQEGHFSPERIHSELGFIISNEAAGRETDEELTVFKSVGFAAADIVVAKYLYEKALRENIGQRITL</sequence>
<dbReference type="GO" id="GO:0019752">
    <property type="term" value="P:carboxylic acid metabolic process"/>
    <property type="evidence" value="ECO:0007669"/>
    <property type="project" value="UniProtKB-ARBA"/>
</dbReference>
<evidence type="ECO:0000256" key="3">
    <source>
        <dbReference type="ARBA" id="ARBA00023027"/>
    </source>
</evidence>
<gene>
    <name evidence="9" type="ORF">D4N35_004280</name>
</gene>
<reference evidence="9" key="1">
    <citation type="submission" date="2018-12" db="EMBL/GenBank/DDBJ databases">
        <authorList>
            <person name="Sun L."/>
            <person name="Chen Z."/>
        </authorList>
    </citation>
    <scope>NUCLEOTIDE SEQUENCE [LARGE SCALE GENOMIC DNA]</scope>
    <source>
        <strain evidence="9">DSM 16012</strain>
    </source>
</reference>
<dbReference type="OrthoDB" id="9792005at2"/>